<dbReference type="GO" id="GO:0006898">
    <property type="term" value="P:receptor-mediated endocytosis"/>
    <property type="evidence" value="ECO:0007669"/>
    <property type="project" value="TreeGrafter"/>
</dbReference>
<evidence type="ECO:0000256" key="8">
    <source>
        <dbReference type="ARBA" id="ARBA00022989"/>
    </source>
</evidence>
<evidence type="ECO:0000256" key="11">
    <source>
        <dbReference type="SAM" id="Phobius"/>
    </source>
</evidence>
<dbReference type="Pfam" id="PF14828">
    <property type="entry name" value="Amnionless"/>
    <property type="match status" value="1"/>
</dbReference>
<evidence type="ECO:0000256" key="1">
    <source>
        <dbReference type="ARBA" id="ARBA00004251"/>
    </source>
</evidence>
<evidence type="ECO:0000256" key="2">
    <source>
        <dbReference type="ARBA" id="ARBA00021200"/>
    </source>
</evidence>
<evidence type="ECO:0000256" key="9">
    <source>
        <dbReference type="ARBA" id="ARBA00023136"/>
    </source>
</evidence>
<keyword evidence="13" id="KW-1185">Reference proteome</keyword>
<dbReference type="GO" id="GO:0030139">
    <property type="term" value="C:endocytic vesicle"/>
    <property type="evidence" value="ECO:0007669"/>
    <property type="project" value="TreeGrafter"/>
</dbReference>
<keyword evidence="9 11" id="KW-0472">Membrane</keyword>
<gene>
    <name evidence="12" type="primary">RvY_18612-1</name>
    <name evidence="12" type="synonym">RvY_18612.1</name>
    <name evidence="12" type="ORF">RvY_18612</name>
</gene>
<dbReference type="GO" id="GO:0015031">
    <property type="term" value="P:protein transport"/>
    <property type="evidence" value="ECO:0007669"/>
    <property type="project" value="UniProtKB-KW"/>
</dbReference>
<name>A0A1D1W6E6_RAMVA</name>
<evidence type="ECO:0000256" key="5">
    <source>
        <dbReference type="ARBA" id="ARBA00022692"/>
    </source>
</evidence>
<evidence type="ECO:0000313" key="13">
    <source>
        <dbReference type="Proteomes" id="UP000186922"/>
    </source>
</evidence>
<keyword evidence="8 11" id="KW-1133">Transmembrane helix</keyword>
<feature type="transmembrane region" description="Helical" evidence="11">
    <location>
        <begin position="432"/>
        <end position="453"/>
    </location>
</feature>
<dbReference type="STRING" id="947166.A0A1D1W6E6"/>
<comment type="caution">
    <text evidence="12">The sequence shown here is derived from an EMBL/GenBank/DDBJ whole genome shotgun (WGS) entry which is preliminary data.</text>
</comment>
<reference evidence="12 13" key="1">
    <citation type="journal article" date="2016" name="Nat. Commun.">
        <title>Extremotolerant tardigrade genome and improved radiotolerance of human cultured cells by tardigrade-unique protein.</title>
        <authorList>
            <person name="Hashimoto T."/>
            <person name="Horikawa D.D."/>
            <person name="Saito Y."/>
            <person name="Kuwahara H."/>
            <person name="Kozuka-Hata H."/>
            <person name="Shin-I T."/>
            <person name="Minakuchi Y."/>
            <person name="Ohishi K."/>
            <person name="Motoyama A."/>
            <person name="Aizu T."/>
            <person name="Enomoto A."/>
            <person name="Kondo K."/>
            <person name="Tanaka S."/>
            <person name="Hara Y."/>
            <person name="Koshikawa S."/>
            <person name="Sagara H."/>
            <person name="Miura T."/>
            <person name="Yokobori S."/>
            <person name="Miyagawa K."/>
            <person name="Suzuki Y."/>
            <person name="Kubo T."/>
            <person name="Oyama M."/>
            <person name="Kohara Y."/>
            <person name="Fujiyama A."/>
            <person name="Arakawa K."/>
            <person name="Katayama T."/>
            <person name="Toyoda A."/>
            <person name="Kunieda T."/>
        </authorList>
    </citation>
    <scope>NUCLEOTIDE SEQUENCE [LARGE SCALE GENOMIC DNA]</scope>
    <source>
        <strain evidence="12 13">YOKOZUNA-1</strain>
    </source>
</reference>
<dbReference type="OrthoDB" id="10067964at2759"/>
<dbReference type="EMBL" id="BDGG01000020">
    <property type="protein sequence ID" value="GAV09002.1"/>
    <property type="molecule type" value="Genomic_DNA"/>
</dbReference>
<dbReference type="PANTHER" id="PTHR14995:SF2">
    <property type="entry name" value="PROTEIN AMNIONLESS"/>
    <property type="match status" value="1"/>
</dbReference>
<dbReference type="Proteomes" id="UP000186922">
    <property type="component" value="Unassembled WGS sequence"/>
</dbReference>
<keyword evidence="4" id="KW-1003">Cell membrane</keyword>
<organism evidence="12 13">
    <name type="scientific">Ramazzottius varieornatus</name>
    <name type="common">Water bear</name>
    <name type="synonym">Tardigrade</name>
    <dbReference type="NCBI Taxonomy" id="947166"/>
    <lineage>
        <taxon>Eukaryota</taxon>
        <taxon>Metazoa</taxon>
        <taxon>Ecdysozoa</taxon>
        <taxon>Tardigrada</taxon>
        <taxon>Eutardigrada</taxon>
        <taxon>Parachela</taxon>
        <taxon>Hypsibioidea</taxon>
        <taxon>Ramazzottiidae</taxon>
        <taxon>Ramazzottius</taxon>
    </lineage>
</organism>
<keyword evidence="3" id="KW-0813">Transport</keyword>
<sequence length="534" mass="59003">MMEAYILRFLVIPFLYVISLGKTEALLRVWTPHASVFEEVKTWHDGRKPCYGDSIRLQENRAVLVSQHHTLGGLSLPNRGELIMAEGAVLDIIDLSEASEQQKRPAQESCPGSVGSARSELLVDVQAPSWFDPDNWELRLNTSTYKKLNLPFLDSQRIPCNGDDVEIPAGHSFQIGMPASLKEPIRLRSFKIGHLAFTNEMLAEYFTRPDPNSLFDIADRTISTETGTMVEDVETLVSGPFIRLGEAFLSGWAGCSTQHGCVCGNDRKEVMGQICKFEAQSSRTPEVMQCCNGETAINVPGHCSPLCASVVQSALTDATNALKAAIDMQDILEDLKDDDSWPKYVSAYISVTHDNKLQTILFTNHVVSENETHNGVPHRIAAEILIKRLALSPNQRWFDRSMMSLVSSATDPSKTEFSAARGGNMSTAGTTVGIVVGVLLLLVLIAALIFVVVRYRRRLPFAFRAFDNNSDNQTIEMDEGPNFVNPLYSQDAGSGDAFGGDADYNSPWDIEEAADHNNLSVDDDDHRQLAQNEF</sequence>
<dbReference type="AlphaFoldDB" id="A0A1D1W6E6"/>
<protein>
    <recommendedName>
        <fullName evidence="2">Protein amnionless</fullName>
    </recommendedName>
</protein>
<evidence type="ECO:0000256" key="4">
    <source>
        <dbReference type="ARBA" id="ARBA00022475"/>
    </source>
</evidence>
<evidence type="ECO:0000256" key="10">
    <source>
        <dbReference type="SAM" id="MobiDB-lite"/>
    </source>
</evidence>
<dbReference type="PANTHER" id="PTHR14995">
    <property type="entry name" value="AMNIONLESS"/>
    <property type="match status" value="1"/>
</dbReference>
<proteinExistence type="predicted"/>
<keyword evidence="5 11" id="KW-0812">Transmembrane</keyword>
<evidence type="ECO:0000256" key="6">
    <source>
        <dbReference type="ARBA" id="ARBA00022729"/>
    </source>
</evidence>
<feature type="compositionally biased region" description="Low complexity" evidence="10">
    <location>
        <begin position="494"/>
        <end position="503"/>
    </location>
</feature>
<accession>A0A1D1W6E6</accession>
<evidence type="ECO:0000256" key="7">
    <source>
        <dbReference type="ARBA" id="ARBA00022927"/>
    </source>
</evidence>
<evidence type="ECO:0000256" key="3">
    <source>
        <dbReference type="ARBA" id="ARBA00022448"/>
    </source>
</evidence>
<keyword evidence="7" id="KW-0653">Protein transport</keyword>
<dbReference type="GO" id="GO:0016324">
    <property type="term" value="C:apical plasma membrane"/>
    <property type="evidence" value="ECO:0007669"/>
    <property type="project" value="TreeGrafter"/>
</dbReference>
<evidence type="ECO:0000313" key="12">
    <source>
        <dbReference type="EMBL" id="GAV09002.1"/>
    </source>
</evidence>
<feature type="region of interest" description="Disordered" evidence="10">
    <location>
        <begin position="494"/>
        <end position="525"/>
    </location>
</feature>
<keyword evidence="6" id="KW-0732">Signal</keyword>
<comment type="subcellular location">
    <subcellularLocation>
        <location evidence="1">Cell membrane</location>
        <topology evidence="1">Single-pass type I membrane protein</topology>
    </subcellularLocation>
</comment>
<dbReference type="InterPro" id="IPR026112">
    <property type="entry name" value="AMN"/>
</dbReference>